<dbReference type="EMBL" id="CM008052">
    <property type="protein sequence ID" value="PVH35216.1"/>
    <property type="molecule type" value="Genomic_DNA"/>
</dbReference>
<dbReference type="Gramene" id="PVH35216">
    <property type="protein sequence ID" value="PVH35216"/>
    <property type="gene ID" value="PAHAL_7G129300"/>
</dbReference>
<gene>
    <name evidence="2" type="ORF">PAHAL_7G129300</name>
</gene>
<dbReference type="AlphaFoldDB" id="A0A2T8IC45"/>
<evidence type="ECO:0000313" key="2">
    <source>
        <dbReference type="EMBL" id="PVH35216.1"/>
    </source>
</evidence>
<feature type="compositionally biased region" description="Basic and acidic residues" evidence="1">
    <location>
        <begin position="1"/>
        <end position="15"/>
    </location>
</feature>
<evidence type="ECO:0000256" key="1">
    <source>
        <dbReference type="SAM" id="MobiDB-lite"/>
    </source>
</evidence>
<accession>A0A2T8IC45</accession>
<organism evidence="2">
    <name type="scientific">Panicum hallii</name>
    <dbReference type="NCBI Taxonomy" id="206008"/>
    <lineage>
        <taxon>Eukaryota</taxon>
        <taxon>Viridiplantae</taxon>
        <taxon>Streptophyta</taxon>
        <taxon>Embryophyta</taxon>
        <taxon>Tracheophyta</taxon>
        <taxon>Spermatophyta</taxon>
        <taxon>Magnoliopsida</taxon>
        <taxon>Liliopsida</taxon>
        <taxon>Poales</taxon>
        <taxon>Poaceae</taxon>
        <taxon>PACMAD clade</taxon>
        <taxon>Panicoideae</taxon>
        <taxon>Panicodae</taxon>
        <taxon>Paniceae</taxon>
        <taxon>Panicinae</taxon>
        <taxon>Panicum</taxon>
        <taxon>Panicum sect. Panicum</taxon>
    </lineage>
</organism>
<proteinExistence type="predicted"/>
<reference evidence="2" key="1">
    <citation type="submission" date="2018-04" db="EMBL/GenBank/DDBJ databases">
        <title>WGS assembly of Panicum hallii.</title>
        <authorList>
            <person name="Lovell J."/>
            <person name="Jenkins J."/>
            <person name="Lowry D."/>
            <person name="Mamidi S."/>
            <person name="Sreedasyam A."/>
            <person name="Weng X."/>
            <person name="Barry K."/>
            <person name="Bonette J."/>
            <person name="Campitelli B."/>
            <person name="Daum C."/>
            <person name="Gordon S."/>
            <person name="Gould B."/>
            <person name="Lipzen A."/>
            <person name="Macqueen A."/>
            <person name="Palacio-Mejia J."/>
            <person name="Plott C."/>
            <person name="Shakirov E."/>
            <person name="Shu S."/>
            <person name="Yoshinaga Y."/>
            <person name="Zane M."/>
            <person name="Rokhsar D."/>
            <person name="Grimwood J."/>
            <person name="Schmutz J."/>
            <person name="Juenger T."/>
        </authorList>
    </citation>
    <scope>NUCLEOTIDE SEQUENCE [LARGE SCALE GENOMIC DNA]</scope>
    <source>
        <strain evidence="2">FIL2</strain>
    </source>
</reference>
<name>A0A2T8IC45_9POAL</name>
<sequence length="236" mass="25593">MREKEWMTWRERERGDDDDDDGACRSLAAVERRMDVLYRIRRGSRSGIDHSYRLRIHTSYSTCHYCVAHHYQQAPDVTGPLLLLCFPSSPAPACLCLCPSLSLSLSLSLSITARSLFLPSSCSLSPSPLSRSRCYLSALSQSPLPPCAAGPCRCGGQGRTGRRSSAPARRLGARPLSSGAGVRAGPHWRGGKRRTPPLPRPGLRRGSPPSALDLLGFGGMDQGLRGGWSPSPAHFV</sequence>
<feature type="region of interest" description="Disordered" evidence="1">
    <location>
        <begin position="159"/>
        <end position="209"/>
    </location>
</feature>
<feature type="region of interest" description="Disordered" evidence="1">
    <location>
        <begin position="1"/>
        <end position="20"/>
    </location>
</feature>
<dbReference type="Proteomes" id="UP000243499">
    <property type="component" value="Chromosome 7"/>
</dbReference>
<protein>
    <submittedName>
        <fullName evidence="2">Uncharacterized protein</fullName>
    </submittedName>
</protein>